<dbReference type="RefSeq" id="WP_342949684.1">
    <property type="nucleotide sequence ID" value="NZ_JAYMRV010000013.1"/>
</dbReference>
<evidence type="ECO:0000313" key="1">
    <source>
        <dbReference type="EMBL" id="MEM5425854.1"/>
    </source>
</evidence>
<reference evidence="1 2" key="1">
    <citation type="submission" date="2024-01" db="EMBL/GenBank/DDBJ databases">
        <title>The diversity of rhizobia nodulating Mimosa spp. in eleven states of Brazil covering several biomes is determined by host plant, location, and edaphic factors.</title>
        <authorList>
            <person name="Rouws L."/>
            <person name="Barauna A."/>
            <person name="Beukes C."/>
            <person name="De Faria S.M."/>
            <person name="Gross E."/>
            <person name="Dos Reis Junior F.B."/>
            <person name="Simon M."/>
            <person name="Maluk M."/>
            <person name="Odee D.W."/>
            <person name="Kenicer G."/>
            <person name="Young J.P.W."/>
            <person name="Reis V.M."/>
            <person name="Zilli J."/>
            <person name="James E.K."/>
        </authorList>
    </citation>
    <scope>NUCLEOTIDE SEQUENCE [LARGE SCALE GENOMIC DNA]</scope>
    <source>
        <strain evidence="1 2">JPY167</strain>
    </source>
</reference>
<comment type="caution">
    <text evidence="1">The sequence shown here is derived from an EMBL/GenBank/DDBJ whole genome shotgun (WGS) entry which is preliminary data.</text>
</comment>
<name>A0ABU9S0K7_9BURK</name>
<keyword evidence="2" id="KW-1185">Reference proteome</keyword>
<evidence type="ECO:0000313" key="2">
    <source>
        <dbReference type="Proteomes" id="UP001489897"/>
    </source>
</evidence>
<gene>
    <name evidence="1" type="ORF">VSR73_32955</name>
</gene>
<accession>A0ABU9S0K7</accession>
<proteinExistence type="predicted"/>
<dbReference type="EMBL" id="JAYMRV010000013">
    <property type="protein sequence ID" value="MEM5425854.1"/>
    <property type="molecule type" value="Genomic_DNA"/>
</dbReference>
<organism evidence="1 2">
    <name type="scientific">Paraburkholderia ferrariae</name>
    <dbReference type="NCBI Taxonomy" id="386056"/>
    <lineage>
        <taxon>Bacteria</taxon>
        <taxon>Pseudomonadati</taxon>
        <taxon>Pseudomonadota</taxon>
        <taxon>Betaproteobacteria</taxon>
        <taxon>Burkholderiales</taxon>
        <taxon>Burkholderiaceae</taxon>
        <taxon>Paraburkholderia</taxon>
    </lineage>
</organism>
<protein>
    <submittedName>
        <fullName evidence="1">Uncharacterized protein</fullName>
    </submittedName>
</protein>
<dbReference type="Proteomes" id="UP001489897">
    <property type="component" value="Unassembled WGS sequence"/>
</dbReference>
<sequence>MLIEEIHALVAGLSAPWKSVLRQHGLDLSSVDSPQRTAEVLSEKLNIDWQDPRVQDLCRSTERAIEPGDPARSLLYRLLALSECPSPDGGVSLEDIELLENYLYSLAPLPSDWTTLDVAVLAYQYRPARRTGHQQHADMVFSRLGIARNGDTEAHYDANIRCFVPHVKKEHKDERKEEAKDEIEIETEHVRVLPARYGAFLVRRVSGPDGLSLIEGEQRGDAHRAFIQPVRKLFSREFLPGITLALDYGHAHSGEKLKRAVLARWGISPDPSGNLDHPPYSIVCRLPDTAPSATPGAASITLKRCGDSVLLMPAARPLIEPVTSANYAIKGFPVPAQWPFFFSIINRRYTTLRLFTNFRNLILAGIAELREQHFPNLFKQWVQLQFPEPRNTPEFVNIRHMRDENGTYTDMRTHPVRHSAFLKKVVKGGYDAQMFLDHCLEGAVTVRIKGLPNERVLPAFSIVAAPDFFPYADQAELQRWFDEEHIDPKTQFRNGSPLSLSAERLSVNPAHVDSFSLKPAFSNREDTISVSFSLLPRAPRESHTKAKPPRIVSFLSDASSGVFAPGWDVTYAGDHGKGIYLATFGLGSPFAEDIKLCAASNSFWPAVSPDASRTFNRSDAPTAIPMLDCELGFHPQHPLVTSGVLHDSRTGWDGEHGPFLTPEGMVDYADIDRSDYVANALAGKMLYGAFEHVDAVELIRRIKALRLAVAACDPGQTPATTQLWLVSASELEHQAGTHKRYRFLFVLPEDGAKPGQHVPGRLRIRYSEAVRCEATESQLVGNIQRCAPGPKALRLY</sequence>